<sequence>MTSGQICVDKLIENIETQPKSTLNIFTQQRQNYRPWNKDNIKFVNNRMITGQQQLNETLNKDSFGFQQQQKDIHHHSNLPILFKSSSSSSSTLLNKQISV</sequence>
<evidence type="ECO:0000313" key="1">
    <source>
        <dbReference type="EMBL" id="KAH9414795.1"/>
    </source>
</evidence>
<comment type="caution">
    <text evidence="1">The sequence shown here is derived from an EMBL/GenBank/DDBJ whole genome shotgun (WGS) entry which is preliminary data.</text>
</comment>
<gene>
    <name evidence="1" type="ORF">DERP_008636</name>
</gene>
<reference evidence="1 2" key="1">
    <citation type="journal article" date="2018" name="J. Allergy Clin. Immunol.">
        <title>High-quality assembly of Dermatophagoides pteronyssinus genome and transcriptome reveals a wide range of novel allergens.</title>
        <authorList>
            <person name="Liu X.Y."/>
            <person name="Yang K.Y."/>
            <person name="Wang M.Q."/>
            <person name="Kwok J.S."/>
            <person name="Zeng X."/>
            <person name="Yang Z."/>
            <person name="Xiao X.J."/>
            <person name="Lau C.P."/>
            <person name="Li Y."/>
            <person name="Huang Z.M."/>
            <person name="Ba J.G."/>
            <person name="Yim A.K."/>
            <person name="Ouyang C.Y."/>
            <person name="Ngai S.M."/>
            <person name="Chan T.F."/>
            <person name="Leung E.L."/>
            <person name="Liu L."/>
            <person name="Liu Z.G."/>
            <person name="Tsui S.K."/>
        </authorList>
    </citation>
    <scope>NUCLEOTIDE SEQUENCE [LARGE SCALE GENOMIC DNA]</scope>
    <source>
        <strain evidence="1">Derp</strain>
    </source>
</reference>
<name>A0ABQ8IXH2_DERPT</name>
<dbReference type="EMBL" id="NJHN03000105">
    <property type="protein sequence ID" value="KAH9414795.1"/>
    <property type="molecule type" value="Genomic_DNA"/>
</dbReference>
<accession>A0ABQ8IXH2</accession>
<reference evidence="1 2" key="2">
    <citation type="journal article" date="2022" name="Mol. Biol. Evol.">
        <title>Comparative Genomics Reveals Insights into the Divergent Evolution of Astigmatic Mites and Household Pest Adaptations.</title>
        <authorList>
            <person name="Xiong Q."/>
            <person name="Wan A.T."/>
            <person name="Liu X."/>
            <person name="Fung C.S."/>
            <person name="Xiao X."/>
            <person name="Malainual N."/>
            <person name="Hou J."/>
            <person name="Wang L."/>
            <person name="Wang M."/>
            <person name="Yang K.Y."/>
            <person name="Cui Y."/>
            <person name="Leung E.L."/>
            <person name="Nong W."/>
            <person name="Shin S.K."/>
            <person name="Au S.W."/>
            <person name="Jeong K.Y."/>
            <person name="Chew F.T."/>
            <person name="Hui J.H."/>
            <person name="Leung T.F."/>
            <person name="Tungtrongchitr A."/>
            <person name="Zhong N."/>
            <person name="Liu Z."/>
            <person name="Tsui S.K."/>
        </authorList>
    </citation>
    <scope>NUCLEOTIDE SEQUENCE [LARGE SCALE GENOMIC DNA]</scope>
    <source>
        <strain evidence="1">Derp</strain>
    </source>
</reference>
<dbReference type="Proteomes" id="UP000887458">
    <property type="component" value="Unassembled WGS sequence"/>
</dbReference>
<evidence type="ECO:0000313" key="2">
    <source>
        <dbReference type="Proteomes" id="UP000887458"/>
    </source>
</evidence>
<keyword evidence="2" id="KW-1185">Reference proteome</keyword>
<organism evidence="1 2">
    <name type="scientific">Dermatophagoides pteronyssinus</name>
    <name type="common">European house dust mite</name>
    <dbReference type="NCBI Taxonomy" id="6956"/>
    <lineage>
        <taxon>Eukaryota</taxon>
        <taxon>Metazoa</taxon>
        <taxon>Ecdysozoa</taxon>
        <taxon>Arthropoda</taxon>
        <taxon>Chelicerata</taxon>
        <taxon>Arachnida</taxon>
        <taxon>Acari</taxon>
        <taxon>Acariformes</taxon>
        <taxon>Sarcoptiformes</taxon>
        <taxon>Astigmata</taxon>
        <taxon>Psoroptidia</taxon>
        <taxon>Analgoidea</taxon>
        <taxon>Pyroglyphidae</taxon>
        <taxon>Dermatophagoidinae</taxon>
        <taxon>Dermatophagoides</taxon>
    </lineage>
</organism>
<proteinExistence type="predicted"/>
<protein>
    <submittedName>
        <fullName evidence="1">Uncharacterized protein</fullName>
    </submittedName>
</protein>